<dbReference type="SUPFAM" id="SSF48452">
    <property type="entry name" value="TPR-like"/>
    <property type="match status" value="1"/>
</dbReference>
<dbReference type="SUPFAM" id="SSF103088">
    <property type="entry name" value="OmpA-like"/>
    <property type="match status" value="1"/>
</dbReference>
<dbReference type="InterPro" id="IPR006664">
    <property type="entry name" value="OMP_bac"/>
</dbReference>
<feature type="repeat" description="TPR" evidence="4">
    <location>
        <begin position="89"/>
        <end position="122"/>
    </location>
</feature>
<organism evidence="7">
    <name type="scientific">Dissulfuribacter thermophilus</name>
    <dbReference type="NCBI Taxonomy" id="1156395"/>
    <lineage>
        <taxon>Bacteria</taxon>
        <taxon>Pseudomonadati</taxon>
        <taxon>Thermodesulfobacteriota</taxon>
        <taxon>Dissulfuribacteria</taxon>
        <taxon>Dissulfuribacterales</taxon>
        <taxon>Dissulfuribacteraceae</taxon>
        <taxon>Dissulfuribacter</taxon>
    </lineage>
</organism>
<gene>
    <name evidence="7" type="ORF">ENJ63_02485</name>
</gene>
<keyword evidence="2 5" id="KW-0472">Membrane</keyword>
<evidence type="ECO:0000256" key="3">
    <source>
        <dbReference type="ARBA" id="ARBA00023237"/>
    </source>
</evidence>
<dbReference type="Pfam" id="PF13424">
    <property type="entry name" value="TPR_12"/>
    <property type="match status" value="1"/>
</dbReference>
<proteinExistence type="predicted"/>
<accession>A0A7V2SVL7</accession>
<dbReference type="PRINTS" id="PR01021">
    <property type="entry name" value="OMPADOMAIN"/>
</dbReference>
<reference evidence="7" key="1">
    <citation type="journal article" date="2020" name="mSystems">
        <title>Genome- and Community-Level Interaction Insights into Carbon Utilization and Element Cycling Functions of Hydrothermarchaeota in Hydrothermal Sediment.</title>
        <authorList>
            <person name="Zhou Z."/>
            <person name="Liu Y."/>
            <person name="Xu W."/>
            <person name="Pan J."/>
            <person name="Luo Z.H."/>
            <person name="Li M."/>
        </authorList>
    </citation>
    <scope>NUCLEOTIDE SEQUENCE [LARGE SCALE GENOMIC DNA]</scope>
    <source>
        <strain evidence="7">HyVt-503</strain>
    </source>
</reference>
<dbReference type="Proteomes" id="UP000885797">
    <property type="component" value="Unassembled WGS sequence"/>
</dbReference>
<dbReference type="InterPro" id="IPR006665">
    <property type="entry name" value="OmpA-like"/>
</dbReference>
<dbReference type="InterPro" id="IPR050330">
    <property type="entry name" value="Bact_OuterMem_StrucFunc"/>
</dbReference>
<feature type="domain" description="OmpA-like" evidence="6">
    <location>
        <begin position="162"/>
        <end position="282"/>
    </location>
</feature>
<evidence type="ECO:0000256" key="2">
    <source>
        <dbReference type="ARBA" id="ARBA00023136"/>
    </source>
</evidence>
<keyword evidence="4" id="KW-0802">TPR repeat</keyword>
<dbReference type="CDD" id="cd07185">
    <property type="entry name" value="OmpA_C-like"/>
    <property type="match status" value="1"/>
</dbReference>
<dbReference type="InterPro" id="IPR036737">
    <property type="entry name" value="OmpA-like_sf"/>
</dbReference>
<feature type="repeat" description="TPR" evidence="4">
    <location>
        <begin position="123"/>
        <end position="156"/>
    </location>
</feature>
<name>A0A7V2SVL7_9BACT</name>
<evidence type="ECO:0000256" key="5">
    <source>
        <dbReference type="PROSITE-ProRule" id="PRU00473"/>
    </source>
</evidence>
<comment type="caution">
    <text evidence="7">The sequence shown here is derived from an EMBL/GenBank/DDBJ whole genome shotgun (WGS) entry which is preliminary data.</text>
</comment>
<dbReference type="Gene3D" id="1.25.40.10">
    <property type="entry name" value="Tetratricopeptide repeat domain"/>
    <property type="match status" value="1"/>
</dbReference>
<dbReference type="PROSITE" id="PS50293">
    <property type="entry name" value="TPR_REGION"/>
    <property type="match status" value="2"/>
</dbReference>
<keyword evidence="3" id="KW-0998">Cell outer membrane</keyword>
<sequence>MDDGEKWKGKMAKWTFWPLGGTALMVFFFFALAHAGPQASHHGVKTTYINLSEREARARKLFEKALKSKDLKERERLYLKVLKLWPSDPRTYNNLGDTYERQKRFKEAIKSYETALALNPKAPYPYFGLGDVYFKLGEFERAIYYYKKGLEIDQDDRSARENLTLATVLTQKVLFPFDSYRLTQEAKRVLKEIARAMNAPKLKEARLEIQGHTDSRGPRAYNMRLSVKRGETVKGFLVTECGIKEERLTVRGYGEDRPAASNKTVEGRKRNRRVEVKIRWNHFAPFGVYKYNG</sequence>
<dbReference type="Pfam" id="PF00691">
    <property type="entry name" value="OmpA"/>
    <property type="match status" value="1"/>
</dbReference>
<dbReference type="InterPro" id="IPR019734">
    <property type="entry name" value="TPR_rpt"/>
</dbReference>
<dbReference type="Gene3D" id="3.30.1330.60">
    <property type="entry name" value="OmpA-like domain"/>
    <property type="match status" value="1"/>
</dbReference>
<dbReference type="AlphaFoldDB" id="A0A7V2SVL7"/>
<dbReference type="PROSITE" id="PS51123">
    <property type="entry name" value="OMPA_2"/>
    <property type="match status" value="1"/>
</dbReference>
<dbReference type="GO" id="GO:0009279">
    <property type="term" value="C:cell outer membrane"/>
    <property type="evidence" value="ECO:0007669"/>
    <property type="project" value="UniProtKB-SubCell"/>
</dbReference>
<evidence type="ECO:0000256" key="1">
    <source>
        <dbReference type="ARBA" id="ARBA00004442"/>
    </source>
</evidence>
<protein>
    <submittedName>
        <fullName evidence="7">Tetratricopeptide repeat protein</fullName>
    </submittedName>
</protein>
<evidence type="ECO:0000313" key="7">
    <source>
        <dbReference type="EMBL" id="HFC46730.1"/>
    </source>
</evidence>
<dbReference type="PROSITE" id="PS50005">
    <property type="entry name" value="TPR"/>
    <property type="match status" value="2"/>
</dbReference>
<dbReference type="PANTHER" id="PTHR30329">
    <property type="entry name" value="STATOR ELEMENT OF FLAGELLAR MOTOR COMPLEX"/>
    <property type="match status" value="1"/>
</dbReference>
<dbReference type="InterPro" id="IPR011990">
    <property type="entry name" value="TPR-like_helical_dom_sf"/>
</dbReference>
<comment type="subcellular location">
    <subcellularLocation>
        <location evidence="1">Cell outer membrane</location>
    </subcellularLocation>
</comment>
<dbReference type="SMART" id="SM00028">
    <property type="entry name" value="TPR"/>
    <property type="match status" value="2"/>
</dbReference>
<evidence type="ECO:0000259" key="6">
    <source>
        <dbReference type="PROSITE" id="PS51123"/>
    </source>
</evidence>
<dbReference type="EMBL" id="DRND01000205">
    <property type="protein sequence ID" value="HFC46730.1"/>
    <property type="molecule type" value="Genomic_DNA"/>
</dbReference>
<dbReference type="PANTHER" id="PTHR30329:SF21">
    <property type="entry name" value="LIPOPROTEIN YIAD-RELATED"/>
    <property type="match status" value="1"/>
</dbReference>
<evidence type="ECO:0000256" key="4">
    <source>
        <dbReference type="PROSITE-ProRule" id="PRU00339"/>
    </source>
</evidence>